<dbReference type="GO" id="GO:0003729">
    <property type="term" value="F:mRNA binding"/>
    <property type="evidence" value="ECO:0007669"/>
    <property type="project" value="InterPro"/>
</dbReference>
<reference evidence="3 4" key="1">
    <citation type="submission" date="2022-12" db="EMBL/GenBank/DDBJ databases">
        <title>Chromosome-level genome assembly of true bugs.</title>
        <authorList>
            <person name="Ma L."/>
            <person name="Li H."/>
        </authorList>
    </citation>
    <scope>NUCLEOTIDE SEQUENCE [LARGE SCALE GENOMIC DNA]</scope>
    <source>
        <strain evidence="3">Lab_2022b</strain>
    </source>
</reference>
<dbReference type="Proteomes" id="UP001461498">
    <property type="component" value="Unassembled WGS sequence"/>
</dbReference>
<evidence type="ECO:0000313" key="3">
    <source>
        <dbReference type="EMBL" id="KAK9502464.1"/>
    </source>
</evidence>
<protein>
    <recommendedName>
        <fullName evidence="2">PCFS4-like zinc finger domain-containing protein</fullName>
    </recommendedName>
</protein>
<feature type="region of interest" description="Disordered" evidence="1">
    <location>
        <begin position="1"/>
        <end position="39"/>
    </location>
</feature>
<dbReference type="PANTHER" id="PTHR15921:SF3">
    <property type="entry name" value="PRE-MRNA CLEAVAGE COMPLEX 2 PROTEIN PCF11"/>
    <property type="match status" value="1"/>
</dbReference>
<dbReference type="GO" id="GO:0000993">
    <property type="term" value="F:RNA polymerase II complex binding"/>
    <property type="evidence" value="ECO:0007669"/>
    <property type="project" value="InterPro"/>
</dbReference>
<dbReference type="AlphaFoldDB" id="A0AAW1D1L9"/>
<dbReference type="Pfam" id="PF23228">
    <property type="entry name" value="zf_PCFS4"/>
    <property type="match status" value="1"/>
</dbReference>
<organism evidence="3 4">
    <name type="scientific">Rhynocoris fuscipes</name>
    <dbReference type="NCBI Taxonomy" id="488301"/>
    <lineage>
        <taxon>Eukaryota</taxon>
        <taxon>Metazoa</taxon>
        <taxon>Ecdysozoa</taxon>
        <taxon>Arthropoda</taxon>
        <taxon>Hexapoda</taxon>
        <taxon>Insecta</taxon>
        <taxon>Pterygota</taxon>
        <taxon>Neoptera</taxon>
        <taxon>Paraneoptera</taxon>
        <taxon>Hemiptera</taxon>
        <taxon>Heteroptera</taxon>
        <taxon>Panheteroptera</taxon>
        <taxon>Cimicomorpha</taxon>
        <taxon>Reduviidae</taxon>
        <taxon>Harpactorinae</taxon>
        <taxon>Harpactorini</taxon>
        <taxon>Rhynocoris</taxon>
    </lineage>
</organism>
<dbReference type="EMBL" id="JAPXFL010000008">
    <property type="protein sequence ID" value="KAK9502464.1"/>
    <property type="molecule type" value="Genomic_DNA"/>
</dbReference>
<feature type="compositionally biased region" description="Polar residues" evidence="1">
    <location>
        <begin position="1"/>
        <end position="12"/>
    </location>
</feature>
<gene>
    <name evidence="3" type="ORF">O3M35_011240</name>
</gene>
<dbReference type="GO" id="GO:0005737">
    <property type="term" value="C:cytoplasm"/>
    <property type="evidence" value="ECO:0007669"/>
    <property type="project" value="TreeGrafter"/>
</dbReference>
<accession>A0AAW1D1L9</accession>
<name>A0AAW1D1L9_9HEMI</name>
<dbReference type="PANTHER" id="PTHR15921">
    <property type="entry name" value="PRE-MRNA CLEAVAGE COMPLEX II"/>
    <property type="match status" value="1"/>
</dbReference>
<feature type="domain" description="PCFS4-like zinc finger" evidence="2">
    <location>
        <begin position="645"/>
        <end position="687"/>
    </location>
</feature>
<dbReference type="PRINTS" id="PR01217">
    <property type="entry name" value="PRICHEXTENSN"/>
</dbReference>
<dbReference type="GO" id="GO:0005849">
    <property type="term" value="C:mRNA cleavage factor complex"/>
    <property type="evidence" value="ECO:0007669"/>
    <property type="project" value="TreeGrafter"/>
</dbReference>
<sequence length="735" mass="83175">MSNQQMPQNQVMPFNRKPIGVRSPPFPGPWSSTANNNNNNNSSGFYWASHPSSPAVYYDRETTNYRLRVSPSPPWTPGPQWPATPACPPCPYFSPPPPPAHCPPTPNAAPQYYPGPPQTPHYPPPPPITNYPPFPPSQQPHFPQHPPNTVLDPAFFQLHYSPSPPLSPAPPPAQAIAPCNKYSLEQFYPEESADIRNTVVDLPPVDPHLLNEIEKDSTKEIYADGIAREIRYYGETAIILIGSNDAREVSFETGSRSLVIDKEEEISLNFNSAYREVEIDGKLYNIRLGAPTRELFIDGQYHEILFGSEPVTIMLGGRMRMLQLKGPMPKLRIGKRTRNDLLAGKVYLTVDARHAFPIYLDRKPQKFDINGVAHSLQFVNAFHTVLINGVPFKFEFGSSLLPIHSLGEKHYLRFTSLPEEINLPGYENDVTMQEEPLHSASCSQLVSGSPENNDSDSGEPLKFLISLLPANSRSPAVYADQPISSSTPDITTTSCSPALATIGNIDAMELLQKLVASGIVPAVTDNQNIPDNNENNMKSVDFSQPKTLRIRRPDLIPVLYNGIQCSSCGERFPPGESRKYREHLDWHFRQNRRIRMSSKIARSRRWYYSSSDWIKYQEIEDEEDKVSSWFELENGSREKKERVEEPTAMADSKSSKGSCSVCQDEFELFYSDEKEEWQFRNALYIDHRYYHPICYHDYLEKCNNEPPLSETEIDATIKFTIDEVGSIIEPELMQL</sequence>
<dbReference type="InterPro" id="IPR045154">
    <property type="entry name" value="PCF11-like"/>
</dbReference>
<proteinExistence type="predicted"/>
<evidence type="ECO:0000256" key="1">
    <source>
        <dbReference type="SAM" id="MobiDB-lite"/>
    </source>
</evidence>
<evidence type="ECO:0000259" key="2">
    <source>
        <dbReference type="Pfam" id="PF23228"/>
    </source>
</evidence>
<dbReference type="GO" id="GO:0006369">
    <property type="term" value="P:termination of RNA polymerase II transcription"/>
    <property type="evidence" value="ECO:0007669"/>
    <property type="project" value="InterPro"/>
</dbReference>
<evidence type="ECO:0000313" key="4">
    <source>
        <dbReference type="Proteomes" id="UP001461498"/>
    </source>
</evidence>
<comment type="caution">
    <text evidence="3">The sequence shown here is derived from an EMBL/GenBank/DDBJ whole genome shotgun (WGS) entry which is preliminary data.</text>
</comment>
<dbReference type="InterPro" id="IPR057242">
    <property type="entry name" value="PCFS4-like"/>
</dbReference>
<dbReference type="GO" id="GO:0031124">
    <property type="term" value="P:mRNA 3'-end processing"/>
    <property type="evidence" value="ECO:0007669"/>
    <property type="project" value="InterPro"/>
</dbReference>
<keyword evidence="4" id="KW-1185">Reference proteome</keyword>